<name>A0A519BLR6_9DELT</name>
<dbReference type="InterPro" id="IPR002941">
    <property type="entry name" value="DNA_methylase_N4/N6"/>
</dbReference>
<dbReference type="PRINTS" id="PR00508">
    <property type="entry name" value="S21N4MTFRASE"/>
</dbReference>
<gene>
    <name evidence="4" type="ORF">EVG15_07120</name>
</gene>
<dbReference type="InterPro" id="IPR036086">
    <property type="entry name" value="ParB/Sulfiredoxin_sf"/>
</dbReference>
<dbReference type="Proteomes" id="UP000319296">
    <property type="component" value="Unassembled WGS sequence"/>
</dbReference>
<evidence type="ECO:0000313" key="5">
    <source>
        <dbReference type="Proteomes" id="UP000319296"/>
    </source>
</evidence>
<dbReference type="Pfam" id="PF02195">
    <property type="entry name" value="ParB_N"/>
    <property type="match status" value="1"/>
</dbReference>
<evidence type="ECO:0000259" key="3">
    <source>
        <dbReference type="SMART" id="SM00470"/>
    </source>
</evidence>
<dbReference type="CDD" id="cd16409">
    <property type="entry name" value="ParB_N_like"/>
    <property type="match status" value="1"/>
</dbReference>
<dbReference type="SUPFAM" id="SSF53335">
    <property type="entry name" value="S-adenosyl-L-methionine-dependent methyltransferases"/>
    <property type="match status" value="1"/>
</dbReference>
<dbReference type="Gene3D" id="3.90.1530.30">
    <property type="match status" value="1"/>
</dbReference>
<dbReference type="GO" id="GO:0032259">
    <property type="term" value="P:methylation"/>
    <property type="evidence" value="ECO:0007669"/>
    <property type="project" value="UniProtKB-KW"/>
</dbReference>
<dbReference type="GO" id="GO:0005694">
    <property type="term" value="C:chromosome"/>
    <property type="evidence" value="ECO:0007669"/>
    <property type="project" value="TreeGrafter"/>
</dbReference>
<dbReference type="SUPFAM" id="SSF110849">
    <property type="entry name" value="ParB/Sulfiredoxin"/>
    <property type="match status" value="1"/>
</dbReference>
<evidence type="ECO:0000313" key="4">
    <source>
        <dbReference type="EMBL" id="RZD18221.1"/>
    </source>
</evidence>
<keyword evidence="1" id="KW-0489">Methyltransferase</keyword>
<evidence type="ECO:0000256" key="1">
    <source>
        <dbReference type="ARBA" id="ARBA00022603"/>
    </source>
</evidence>
<sequence>MRLIMKIKIVNISDIKIKERNRHYNAPKANELAKSIEEIGLLHPVIINSDNTLIAGLHRLKACEMLGWEEIPCSLIDLNNAEELAEIDENLIRAELTEIEKADILSRRKEIFELKYPDTKKSEIVKKNLKQFSTEKEIISLSDRTRHSNDLLKINSKSFAKTTADKIGISSRSILQSIQISKNIAPEIKEKIKDTALADNKTELLMFARIEPDKQRKVIDIIVDKNKKVREAIYQVKKEDFKHLAKDAELATTQTDLDISSKGIENILPISSGDIFQLGNHILVCCDNTSPEIINYLKQYHFAFCFADPPYGAGIADYDLKPFAWNQDYLTDLADIVAVTPGVMSIKSFMRATSMNYRWSIACHAINGHGGCPIGYRHWYYVAIFSNLKNIFKGANDHFSITFLPIPEEDKQIAAQRQKPAGLLTYLLDVFSSQGDFVLDPFAGSGQTLMVCEALNRKCVTIEILPEMVEAIIRRFVNKFPDLIIKKIGNLIDREELNAFR</sequence>
<dbReference type="Pfam" id="PF01555">
    <property type="entry name" value="N6_N4_Mtase"/>
    <property type="match status" value="1"/>
</dbReference>
<dbReference type="InterPro" id="IPR029063">
    <property type="entry name" value="SAM-dependent_MTases_sf"/>
</dbReference>
<dbReference type="Gene3D" id="3.40.50.150">
    <property type="entry name" value="Vaccinia Virus protein VP39"/>
    <property type="match status" value="1"/>
</dbReference>
<protein>
    <recommendedName>
        <fullName evidence="3">ParB-like N-terminal domain-containing protein</fullName>
    </recommendedName>
</protein>
<comment type="caution">
    <text evidence="4">The sequence shown here is derived from an EMBL/GenBank/DDBJ whole genome shotgun (WGS) entry which is preliminary data.</text>
</comment>
<proteinExistence type="predicted"/>
<dbReference type="GO" id="GO:0008170">
    <property type="term" value="F:N-methyltransferase activity"/>
    <property type="evidence" value="ECO:0007669"/>
    <property type="project" value="InterPro"/>
</dbReference>
<dbReference type="EMBL" id="SGBB01000012">
    <property type="protein sequence ID" value="RZD18221.1"/>
    <property type="molecule type" value="Genomic_DNA"/>
</dbReference>
<feature type="domain" description="ParB-like N-terminal" evidence="3">
    <location>
        <begin position="8"/>
        <end position="91"/>
    </location>
</feature>
<evidence type="ECO:0000256" key="2">
    <source>
        <dbReference type="ARBA" id="ARBA00022679"/>
    </source>
</evidence>
<dbReference type="InterPro" id="IPR050336">
    <property type="entry name" value="Chromosome_partition/occlusion"/>
</dbReference>
<dbReference type="Gene3D" id="1.10.10.2830">
    <property type="match status" value="1"/>
</dbReference>
<reference evidence="4 5" key="1">
    <citation type="journal article" date="2019" name="ISME J.">
        <title>Insights into ecological role of a new deltaproteobacterial order Candidatus Acidulodesulfobacterales by metagenomics and metatranscriptomics.</title>
        <authorList>
            <person name="Tan S."/>
            <person name="Liu J."/>
            <person name="Fang Y."/>
            <person name="Hedlund B.P."/>
            <person name="Lian Z.H."/>
            <person name="Huang L.Y."/>
            <person name="Li J.T."/>
            <person name="Huang L.N."/>
            <person name="Li W.J."/>
            <person name="Jiang H.C."/>
            <person name="Dong H.L."/>
            <person name="Shu W.S."/>
        </authorList>
    </citation>
    <scope>NUCLEOTIDE SEQUENCE [LARGE SCALE GENOMIC DNA]</scope>
    <source>
        <strain evidence="4">AP1</strain>
    </source>
</reference>
<dbReference type="InterPro" id="IPR001091">
    <property type="entry name" value="RM_Methyltransferase"/>
</dbReference>
<accession>A0A519BLR6</accession>
<dbReference type="PANTHER" id="PTHR33375:SF1">
    <property type="entry name" value="CHROMOSOME-PARTITIONING PROTEIN PARB-RELATED"/>
    <property type="match status" value="1"/>
</dbReference>
<dbReference type="GO" id="GO:0045881">
    <property type="term" value="P:positive regulation of sporulation resulting in formation of a cellular spore"/>
    <property type="evidence" value="ECO:0007669"/>
    <property type="project" value="TreeGrafter"/>
</dbReference>
<organism evidence="4 5">
    <name type="scientific">Candidatus Acididesulfobacter diazotrophicus</name>
    <dbReference type="NCBI Taxonomy" id="2597226"/>
    <lineage>
        <taxon>Bacteria</taxon>
        <taxon>Deltaproteobacteria</taxon>
        <taxon>Candidatus Acidulodesulfobacterales</taxon>
        <taxon>Candidatus Acididesulfobacter</taxon>
    </lineage>
</organism>
<dbReference type="AlphaFoldDB" id="A0A519BLR6"/>
<dbReference type="PANTHER" id="PTHR33375">
    <property type="entry name" value="CHROMOSOME-PARTITIONING PROTEIN PARB-RELATED"/>
    <property type="match status" value="1"/>
</dbReference>
<dbReference type="SMART" id="SM00470">
    <property type="entry name" value="ParB"/>
    <property type="match status" value="1"/>
</dbReference>
<dbReference type="GO" id="GO:0003677">
    <property type="term" value="F:DNA binding"/>
    <property type="evidence" value="ECO:0007669"/>
    <property type="project" value="InterPro"/>
</dbReference>
<keyword evidence="2" id="KW-0808">Transferase</keyword>
<dbReference type="InterPro" id="IPR003115">
    <property type="entry name" value="ParB_N"/>
</dbReference>
<dbReference type="GO" id="GO:0007059">
    <property type="term" value="P:chromosome segregation"/>
    <property type="evidence" value="ECO:0007669"/>
    <property type="project" value="TreeGrafter"/>
</dbReference>